<dbReference type="EMBL" id="BCMS01000001">
    <property type="protein sequence ID" value="GAQ22327.1"/>
    <property type="molecule type" value="Genomic_DNA"/>
</dbReference>
<reference evidence="3" key="2">
    <citation type="journal article" date="2016" name="Genome Announc.">
        <title>Draft Genome Sequence of the Radioresistant Bacterium Deinococcus grandis, Isolated from Freshwater Fish in Japan.</title>
        <authorList>
            <person name="Satoh K."/>
            <person name="Onodera T."/>
            <person name="Omoso K."/>
            <person name="Takeda-Yano K."/>
            <person name="Katayama T."/>
            <person name="Oono Y."/>
            <person name="Narumi I."/>
        </authorList>
    </citation>
    <scope>NUCLEOTIDE SEQUENCE [LARGE SCALE GENOMIC DNA]</scope>
    <source>
        <strain evidence="3">ATCC43672</strain>
    </source>
</reference>
<protein>
    <recommendedName>
        <fullName evidence="5">Transposase</fullName>
    </recommendedName>
</protein>
<dbReference type="Proteomes" id="UP000056209">
    <property type="component" value="Unassembled WGS sequence"/>
</dbReference>
<feature type="transmembrane region" description="Helical" evidence="1">
    <location>
        <begin position="61"/>
        <end position="82"/>
    </location>
</feature>
<gene>
    <name evidence="2" type="ORF">DEIGR_102354</name>
    <name evidence="3" type="ORF">DEIGR_310084</name>
</gene>
<evidence type="ECO:0000313" key="4">
    <source>
        <dbReference type="Proteomes" id="UP000056209"/>
    </source>
</evidence>
<dbReference type="SUPFAM" id="SSF53098">
    <property type="entry name" value="Ribonuclease H-like"/>
    <property type="match status" value="1"/>
</dbReference>
<comment type="caution">
    <text evidence="3">The sequence shown here is derived from an EMBL/GenBank/DDBJ whole genome shotgun (WGS) entry which is preliminary data.</text>
</comment>
<organism evidence="3 4">
    <name type="scientific">Deinococcus grandis</name>
    <dbReference type="NCBI Taxonomy" id="57498"/>
    <lineage>
        <taxon>Bacteria</taxon>
        <taxon>Thermotogati</taxon>
        <taxon>Deinococcota</taxon>
        <taxon>Deinococci</taxon>
        <taxon>Deinococcales</taxon>
        <taxon>Deinococcaceae</taxon>
        <taxon>Deinococcus</taxon>
    </lineage>
</organism>
<reference evidence="4" key="1">
    <citation type="submission" date="2015-11" db="EMBL/GenBank/DDBJ databases">
        <title>Draft Genome Sequence of the Radioresistant Bacterium Deinococcus grandis, Isolated from Freshwater Fish in Japan.</title>
        <authorList>
            <person name="Satoh K."/>
            <person name="Onodera T."/>
            <person name="Omoso K."/>
            <person name="Takeda-Yano K."/>
            <person name="Katayama T."/>
            <person name="Oono Y."/>
            <person name="Narumi I."/>
        </authorList>
    </citation>
    <scope>NUCLEOTIDE SEQUENCE [LARGE SCALE GENOMIC DNA]</scope>
    <source>
        <strain evidence="4">ATCC 43672</strain>
    </source>
</reference>
<evidence type="ECO:0000256" key="1">
    <source>
        <dbReference type="SAM" id="Phobius"/>
    </source>
</evidence>
<dbReference type="EMBL" id="BCMS01000003">
    <property type="protein sequence ID" value="GAQ23565.1"/>
    <property type="molecule type" value="Genomic_DNA"/>
</dbReference>
<keyword evidence="4" id="KW-1185">Reference proteome</keyword>
<proteinExistence type="predicted"/>
<accession>A0A124BS87</accession>
<keyword evidence="1" id="KW-1133">Transmembrane helix</keyword>
<dbReference type="InterPro" id="IPR012337">
    <property type="entry name" value="RNaseH-like_sf"/>
</dbReference>
<evidence type="ECO:0000313" key="2">
    <source>
        <dbReference type="EMBL" id="GAQ22327.1"/>
    </source>
</evidence>
<evidence type="ECO:0000313" key="3">
    <source>
        <dbReference type="EMBL" id="GAQ23565.1"/>
    </source>
</evidence>
<sequence>MQPTPSSRRTDDTPRCPYCPSPTRVGVHSRRDARYRCHRCHTTFTATHGTPLYRLKTDPNIVQLVLTLLTFGCPIPAVVMAFKIDERTLADWVRKAGEHAQRVHEHLVCQGQLHLGQVQADELWCRTQRGVRWLATAVCVSSRLLLWGAFAAERTHALIAEVVNQVHCAAQLQSPVLWATDGYGAWKTQVLRMFRTPRHTGRRGRPALVPWAELHIVQVVKRTSRDRIERRIAFGDLFEALHLIEASQGRPGTVNTAFVERLNATLRTWLPALVRRSRHAGSDGERLERHFFLVLAAYNLIRPHRSLRVQVNGRWVDRTPGMAAGVTDHAWTIAELLRCRIEPCVQAA</sequence>
<evidence type="ECO:0008006" key="5">
    <source>
        <dbReference type="Google" id="ProtNLM"/>
    </source>
</evidence>
<name>A0A124BS87_9DEIO</name>
<keyword evidence="1" id="KW-0812">Transmembrane</keyword>
<dbReference type="AlphaFoldDB" id="A0A124BS87"/>
<keyword evidence="1" id="KW-0472">Membrane</keyword>